<proteinExistence type="predicted"/>
<name>A0A9N9LTT5_9HELO</name>
<evidence type="ECO:0000313" key="2">
    <source>
        <dbReference type="Proteomes" id="UP000701801"/>
    </source>
</evidence>
<comment type="caution">
    <text evidence="1">The sequence shown here is derived from an EMBL/GenBank/DDBJ whole genome shotgun (WGS) entry which is preliminary data.</text>
</comment>
<keyword evidence="2" id="KW-1185">Reference proteome</keyword>
<reference evidence="1" key="1">
    <citation type="submission" date="2021-07" db="EMBL/GenBank/DDBJ databases">
        <authorList>
            <person name="Durling M."/>
        </authorList>
    </citation>
    <scope>NUCLEOTIDE SEQUENCE</scope>
</reference>
<protein>
    <submittedName>
        <fullName evidence="1">Uncharacterized protein</fullName>
    </submittedName>
</protein>
<accession>A0A9N9LTT5</accession>
<organism evidence="1 2">
    <name type="scientific">Hymenoscyphus albidus</name>
    <dbReference type="NCBI Taxonomy" id="595503"/>
    <lineage>
        <taxon>Eukaryota</taxon>
        <taxon>Fungi</taxon>
        <taxon>Dikarya</taxon>
        <taxon>Ascomycota</taxon>
        <taxon>Pezizomycotina</taxon>
        <taxon>Leotiomycetes</taxon>
        <taxon>Helotiales</taxon>
        <taxon>Helotiaceae</taxon>
        <taxon>Hymenoscyphus</taxon>
    </lineage>
</organism>
<gene>
    <name evidence="1" type="ORF">HYALB_00007753</name>
</gene>
<sequence>MYELATKSHLQNNATILSSLLQFTLDLGFSLRIGGVGEDVNVGDDDGILTNITKSDFWFWICVLGSLGVVGGGGGGGGGGGDENKGILLIRFDSME</sequence>
<dbReference type="EMBL" id="CAJVRM010000218">
    <property type="protein sequence ID" value="CAG8977421.1"/>
    <property type="molecule type" value="Genomic_DNA"/>
</dbReference>
<dbReference type="Proteomes" id="UP000701801">
    <property type="component" value="Unassembled WGS sequence"/>
</dbReference>
<evidence type="ECO:0000313" key="1">
    <source>
        <dbReference type="EMBL" id="CAG8977421.1"/>
    </source>
</evidence>
<dbReference type="AlphaFoldDB" id="A0A9N9LTT5"/>